<dbReference type="eggNOG" id="COG3608">
    <property type="taxonomic scope" value="Bacteria"/>
</dbReference>
<dbReference type="Proteomes" id="UP000002714">
    <property type="component" value="Chromosome"/>
</dbReference>
<keyword evidence="3" id="KW-0378">Hydrolase</keyword>
<accession>Q30PW6</accession>
<evidence type="ECO:0000256" key="3">
    <source>
        <dbReference type="ARBA" id="ARBA00022801"/>
    </source>
</evidence>
<evidence type="ECO:0000256" key="1">
    <source>
        <dbReference type="ARBA" id="ARBA00001947"/>
    </source>
</evidence>
<evidence type="ECO:0000256" key="4">
    <source>
        <dbReference type="ARBA" id="ARBA00022833"/>
    </source>
</evidence>
<evidence type="ECO:0000259" key="5">
    <source>
        <dbReference type="Pfam" id="PF24827"/>
    </source>
</evidence>
<evidence type="ECO:0000313" key="6">
    <source>
        <dbReference type="EMBL" id="ABB44965.1"/>
    </source>
</evidence>
<dbReference type="Gene3D" id="3.40.630.10">
    <property type="entry name" value="Zn peptidases"/>
    <property type="match status" value="1"/>
</dbReference>
<evidence type="ECO:0000256" key="2">
    <source>
        <dbReference type="ARBA" id="ARBA00022723"/>
    </source>
</evidence>
<keyword evidence="4" id="KW-0862">Zinc</keyword>
<dbReference type="InterPro" id="IPR043795">
    <property type="entry name" value="N-alpha-Ac-DABA-like"/>
</dbReference>
<dbReference type="GO" id="GO:0016811">
    <property type="term" value="F:hydrolase activity, acting on carbon-nitrogen (but not peptide) bonds, in linear amides"/>
    <property type="evidence" value="ECO:0007669"/>
    <property type="project" value="InterPro"/>
</dbReference>
<keyword evidence="2" id="KW-0479">Metal-binding</keyword>
<evidence type="ECO:0000313" key="7">
    <source>
        <dbReference type="Proteomes" id="UP000002714"/>
    </source>
</evidence>
<feature type="domain" description="Succinylglutamate desuccinylase/Aspartoacylase catalytic" evidence="5">
    <location>
        <begin position="46"/>
        <end position="225"/>
    </location>
</feature>
<dbReference type="PANTHER" id="PTHR37326:SF2">
    <property type="entry name" value="SUCCINYLGLUTAMATE DESUCCINYLASE_ASPARTOACYLASE FAMILY PROTEIN"/>
    <property type="match status" value="1"/>
</dbReference>
<dbReference type="HOGENOM" id="CLU_035605_0_1_7"/>
<organism evidence="6 7">
    <name type="scientific">Sulfurimonas denitrificans (strain ATCC 33889 / DSM 1251)</name>
    <name type="common">Thiomicrospira denitrificans (strain ATCC 33889 / DSM 1251)</name>
    <dbReference type="NCBI Taxonomy" id="326298"/>
    <lineage>
        <taxon>Bacteria</taxon>
        <taxon>Pseudomonadati</taxon>
        <taxon>Campylobacterota</taxon>
        <taxon>Epsilonproteobacteria</taxon>
        <taxon>Campylobacterales</taxon>
        <taxon>Sulfurimonadaceae</taxon>
        <taxon>Sulfurimonas</taxon>
    </lineage>
</organism>
<protein>
    <submittedName>
        <fullName evidence="6">Succinylglutamate desuccinylase/aspartoacylase</fullName>
    </submittedName>
</protein>
<reference evidence="6 7" key="1">
    <citation type="journal article" date="2008" name="Appl. Environ. Microbiol.">
        <title>Genome of the epsilonproteobacterial chemolithoautotroph Sulfurimonas denitrificans.</title>
        <authorList>
            <person name="Sievert S.M."/>
            <person name="Scott K.M."/>
            <person name="Klotz M.G."/>
            <person name="Chain P.S.G."/>
            <person name="Hauser L.J."/>
            <person name="Hemp J."/>
            <person name="Huegler M."/>
            <person name="Land M."/>
            <person name="Lapidus A."/>
            <person name="Larimer F.W."/>
            <person name="Lucas S."/>
            <person name="Malfatti S.A."/>
            <person name="Meyer F."/>
            <person name="Paulsen I.T."/>
            <person name="Ren Q."/>
            <person name="Simon J."/>
            <person name="Bailey K."/>
            <person name="Diaz E."/>
            <person name="Fitzpatrick K.A."/>
            <person name="Glover B."/>
            <person name="Gwatney N."/>
            <person name="Korajkic A."/>
            <person name="Long A."/>
            <person name="Mobberley J.M."/>
            <person name="Pantry S.N."/>
            <person name="Pazder G."/>
            <person name="Peterson S."/>
            <person name="Quintanilla J.D."/>
            <person name="Sprinkle R."/>
            <person name="Stephens J."/>
            <person name="Thomas P."/>
            <person name="Vaughn R."/>
            <person name="Weber M.J."/>
            <person name="Wooten L.L."/>
        </authorList>
    </citation>
    <scope>NUCLEOTIDE SEQUENCE [LARGE SCALE GENOMIC DNA]</scope>
    <source>
        <strain evidence="7">ATCC 33889 / DSM 1251</strain>
    </source>
</reference>
<dbReference type="SUPFAM" id="SSF53187">
    <property type="entry name" value="Zn-dependent exopeptidases"/>
    <property type="match status" value="1"/>
</dbReference>
<proteinExistence type="predicted"/>
<dbReference type="GO" id="GO:0046872">
    <property type="term" value="F:metal ion binding"/>
    <property type="evidence" value="ECO:0007669"/>
    <property type="project" value="UniProtKB-KW"/>
</dbReference>
<dbReference type="PIRSF" id="PIRSF039012">
    <property type="entry name" value="ASP"/>
    <property type="match status" value="1"/>
</dbReference>
<dbReference type="EMBL" id="CP000153">
    <property type="protein sequence ID" value="ABB44965.1"/>
    <property type="molecule type" value="Genomic_DNA"/>
</dbReference>
<comment type="cofactor">
    <cofactor evidence="1">
        <name>Zn(2+)</name>
        <dbReference type="ChEBI" id="CHEBI:29105"/>
    </cofactor>
</comment>
<dbReference type="GO" id="GO:0016788">
    <property type="term" value="F:hydrolase activity, acting on ester bonds"/>
    <property type="evidence" value="ECO:0007669"/>
    <property type="project" value="InterPro"/>
</dbReference>
<dbReference type="STRING" id="326298.Suden_1688"/>
<dbReference type="PANTHER" id="PTHR37326">
    <property type="entry name" value="BLL3975 PROTEIN"/>
    <property type="match status" value="1"/>
</dbReference>
<keyword evidence="7" id="KW-1185">Reference proteome</keyword>
<sequence length="350" mass="39426">MLSNSKFILYGQEIPRGVSLSINLELPKLYNTPTKLPIHVIRGRKNGPTIFISAAIHGDELNGIEIIRRLRKLAILKNIRGTIILVPIVNIYGIMTLSRYLPDRRDLNRSFPGSTHGSLASRVAKIFFDEIVRKCDLGIDLHTASIHKSNLPQIRTNINNEYIFNLAKAFQAPVILHSELRDGSLRAVAQDEGIPILLYEAGEALRFDEKCIRIGVNGIINVLRESGMLTKVMKKAEKNPPIVTKNSQWIRSIESGMLRTIKALGDTVRQDEIIAFIDEALGDSSFELRAPFDGVIIGKSEIPLVQEGDAVFHIAKFRNLEVAEDRIEYFNENTIELSEFFELNNEEIIE</sequence>
<dbReference type="InterPro" id="IPR055438">
    <property type="entry name" value="AstE_AspA_cat"/>
</dbReference>
<dbReference type="InterPro" id="IPR053138">
    <property type="entry name" value="N-alpha-Ac-DABA_deacetylase"/>
</dbReference>
<gene>
    <name evidence="6" type="ordered locus">Suden_1688</name>
</gene>
<dbReference type="CDD" id="cd06251">
    <property type="entry name" value="M14_ASTE_ASPA-like"/>
    <property type="match status" value="1"/>
</dbReference>
<dbReference type="AlphaFoldDB" id="Q30PW6"/>
<dbReference type="Pfam" id="PF24827">
    <property type="entry name" value="AstE_AspA_cat"/>
    <property type="match status" value="1"/>
</dbReference>
<name>Q30PW6_SULDN</name>
<dbReference type="KEGG" id="tdn:Suden_1688"/>